<name>A0A382FNJ5_9ZZZZ</name>
<gene>
    <name evidence="1" type="ORF">METZ01_LOCUS217029</name>
</gene>
<evidence type="ECO:0000313" key="1">
    <source>
        <dbReference type="EMBL" id="SVB64175.1"/>
    </source>
</evidence>
<accession>A0A382FNJ5</accession>
<dbReference type="AlphaFoldDB" id="A0A382FNJ5"/>
<sequence>MLLVKEFTILTFPLLLQLNISLAVLDMPERVAQTDSPMLFLDMYKLFIFSMHSIT</sequence>
<proteinExistence type="predicted"/>
<protein>
    <submittedName>
        <fullName evidence="1">Uncharacterized protein</fullName>
    </submittedName>
</protein>
<organism evidence="1">
    <name type="scientific">marine metagenome</name>
    <dbReference type="NCBI Taxonomy" id="408172"/>
    <lineage>
        <taxon>unclassified sequences</taxon>
        <taxon>metagenomes</taxon>
        <taxon>ecological metagenomes</taxon>
    </lineage>
</organism>
<reference evidence="1" key="1">
    <citation type="submission" date="2018-05" db="EMBL/GenBank/DDBJ databases">
        <authorList>
            <person name="Lanie J.A."/>
            <person name="Ng W.-L."/>
            <person name="Kazmierczak K.M."/>
            <person name="Andrzejewski T.M."/>
            <person name="Davidsen T.M."/>
            <person name="Wayne K.J."/>
            <person name="Tettelin H."/>
            <person name="Glass J.I."/>
            <person name="Rusch D."/>
            <person name="Podicherti R."/>
            <person name="Tsui H.-C.T."/>
            <person name="Winkler M.E."/>
        </authorList>
    </citation>
    <scope>NUCLEOTIDE SEQUENCE</scope>
</reference>
<dbReference type="EMBL" id="UINC01050787">
    <property type="protein sequence ID" value="SVB64175.1"/>
    <property type="molecule type" value="Genomic_DNA"/>
</dbReference>